<comment type="cofactor">
    <cofactor evidence="1">
        <name>FAD</name>
        <dbReference type="ChEBI" id="CHEBI:57692"/>
    </cofactor>
</comment>
<dbReference type="InterPro" id="IPR042106">
    <property type="entry name" value="Nuo/plastoQ_OxRdtase_6_NuoJ"/>
</dbReference>
<keyword evidence="3" id="KW-0274">FAD</keyword>
<evidence type="ECO:0000256" key="3">
    <source>
        <dbReference type="ARBA" id="ARBA00022827"/>
    </source>
</evidence>
<name>A0AAW2J168_9LAMI</name>
<reference evidence="5" key="1">
    <citation type="submission" date="2020-06" db="EMBL/GenBank/DDBJ databases">
        <authorList>
            <person name="Li T."/>
            <person name="Hu X."/>
            <person name="Zhang T."/>
            <person name="Song X."/>
            <person name="Zhang H."/>
            <person name="Dai N."/>
            <person name="Sheng W."/>
            <person name="Hou X."/>
            <person name="Wei L."/>
        </authorList>
    </citation>
    <scope>NUCLEOTIDE SEQUENCE</scope>
    <source>
        <strain evidence="5">KEN8</strain>
        <tissue evidence="5">Leaf</tissue>
    </source>
</reference>
<organism evidence="5">
    <name type="scientific">Sesamum calycinum</name>
    <dbReference type="NCBI Taxonomy" id="2727403"/>
    <lineage>
        <taxon>Eukaryota</taxon>
        <taxon>Viridiplantae</taxon>
        <taxon>Streptophyta</taxon>
        <taxon>Embryophyta</taxon>
        <taxon>Tracheophyta</taxon>
        <taxon>Spermatophyta</taxon>
        <taxon>Magnoliopsida</taxon>
        <taxon>eudicotyledons</taxon>
        <taxon>Gunneridae</taxon>
        <taxon>Pentapetalae</taxon>
        <taxon>asterids</taxon>
        <taxon>lamiids</taxon>
        <taxon>Lamiales</taxon>
        <taxon>Pedaliaceae</taxon>
        <taxon>Sesamum</taxon>
    </lineage>
</organism>
<feature type="transmembrane region" description="Helical" evidence="4">
    <location>
        <begin position="32"/>
        <end position="56"/>
    </location>
</feature>
<dbReference type="GO" id="GO:0016829">
    <property type="term" value="F:lyase activity"/>
    <property type="evidence" value="ECO:0007669"/>
    <property type="project" value="UniProtKB-KW"/>
</dbReference>
<gene>
    <name evidence="5" type="ORF">Scaly_2739100</name>
</gene>
<evidence type="ECO:0000256" key="2">
    <source>
        <dbReference type="ARBA" id="ARBA00022630"/>
    </source>
</evidence>
<reference evidence="5" key="2">
    <citation type="journal article" date="2024" name="Plant">
        <title>Genomic evolution and insights into agronomic trait innovations of Sesamum species.</title>
        <authorList>
            <person name="Miao H."/>
            <person name="Wang L."/>
            <person name="Qu L."/>
            <person name="Liu H."/>
            <person name="Sun Y."/>
            <person name="Le M."/>
            <person name="Wang Q."/>
            <person name="Wei S."/>
            <person name="Zheng Y."/>
            <person name="Lin W."/>
            <person name="Duan Y."/>
            <person name="Cao H."/>
            <person name="Xiong S."/>
            <person name="Wang X."/>
            <person name="Wei L."/>
            <person name="Li C."/>
            <person name="Ma Q."/>
            <person name="Ju M."/>
            <person name="Zhao R."/>
            <person name="Li G."/>
            <person name="Mu C."/>
            <person name="Tian Q."/>
            <person name="Mei H."/>
            <person name="Zhang T."/>
            <person name="Gao T."/>
            <person name="Zhang H."/>
        </authorList>
    </citation>
    <scope>NUCLEOTIDE SEQUENCE</scope>
    <source>
        <strain evidence="5">KEN8</strain>
    </source>
</reference>
<keyword evidence="2" id="KW-0285">Flavoprotein</keyword>
<dbReference type="InterPro" id="IPR051871">
    <property type="entry name" value="GMC_Oxidoreductase-Related"/>
</dbReference>
<dbReference type="AlphaFoldDB" id="A0AAW2J168"/>
<dbReference type="PANTHER" id="PTHR45968:SF2">
    <property type="entry name" value="(R)-MANDELONITRILE LYASE-LIKE"/>
    <property type="match status" value="1"/>
</dbReference>
<dbReference type="InterPro" id="IPR036188">
    <property type="entry name" value="FAD/NAD-bd_sf"/>
</dbReference>
<sequence>MKVPFQGRTTYYDTFCFVEPCFGLWFDGCLDFFAMIFPVVHIGAIAVSFLFVVMMFNIQIAEIHEEVLRYLPDGFIPEYATRGQRKARRALARRFVILGGVPYKRSFKREGRPRESRRPVEVGAPYPSCCGPRVRTGVRVGYGIPRRKGVYCKGRKRRSAECAMEGLSDRTSGGGLPKRTGDNSTINAGFYSRADQEFYQKLGVNWDLRVVNKSYEWVEKAVVFRPELRNWQSSVRDGLLEAGVDPYNGFSLVGTKIGGSTFDGSGRRHSAADLLNYENPVNIKVAVYASVERILLASSSPYSGSKQSAMKQLPMSYLLPPLLALFSFGT</sequence>
<dbReference type="PANTHER" id="PTHR45968">
    <property type="entry name" value="OSJNBA0019K04.7 PROTEIN"/>
    <property type="match status" value="1"/>
</dbReference>
<evidence type="ECO:0000256" key="1">
    <source>
        <dbReference type="ARBA" id="ARBA00001974"/>
    </source>
</evidence>
<keyword evidence="4" id="KW-0472">Membrane</keyword>
<evidence type="ECO:0000256" key="4">
    <source>
        <dbReference type="SAM" id="Phobius"/>
    </source>
</evidence>
<keyword evidence="4" id="KW-1133">Transmembrane helix</keyword>
<protein>
    <submittedName>
        <fullName evidence="5">(R)-mandelonitrile lyase-like</fullName>
    </submittedName>
</protein>
<comment type="caution">
    <text evidence="5">The sequence shown here is derived from an EMBL/GenBank/DDBJ whole genome shotgun (WGS) entry which is preliminary data.</text>
</comment>
<keyword evidence="5" id="KW-0456">Lyase</keyword>
<evidence type="ECO:0000313" key="5">
    <source>
        <dbReference type="EMBL" id="KAL0288167.1"/>
    </source>
</evidence>
<keyword evidence="4" id="KW-0812">Transmembrane</keyword>
<accession>A0AAW2J168</accession>
<dbReference type="Gene3D" id="1.20.120.1200">
    <property type="entry name" value="NADH-ubiquinone/plastoquinone oxidoreductase chain 6, subunit NuoJ"/>
    <property type="match status" value="1"/>
</dbReference>
<proteinExistence type="predicted"/>
<dbReference type="EMBL" id="JACGWM010001762">
    <property type="protein sequence ID" value="KAL0288167.1"/>
    <property type="molecule type" value="Genomic_DNA"/>
</dbReference>
<dbReference type="Gene3D" id="3.50.50.60">
    <property type="entry name" value="FAD/NAD(P)-binding domain"/>
    <property type="match status" value="1"/>
</dbReference>
<dbReference type="Gene3D" id="3.30.410.40">
    <property type="match status" value="1"/>
</dbReference>